<dbReference type="OMA" id="HESCQCD"/>
<dbReference type="OrthoDB" id="6020543at2759"/>
<evidence type="ECO:0000256" key="5">
    <source>
        <dbReference type="ARBA" id="ARBA00023180"/>
    </source>
</evidence>
<gene>
    <name evidence="8" type="ORF">ZHAS_00019641</name>
</gene>
<dbReference type="PANTHER" id="PTHR23301">
    <property type="entry name" value="CHITIN BINDING PERITROPHIN-A"/>
    <property type="match status" value="1"/>
</dbReference>
<evidence type="ECO:0000313" key="10">
    <source>
        <dbReference type="Proteomes" id="UP000030765"/>
    </source>
</evidence>
<dbReference type="VEuPathDB" id="VectorBase:ASIC019641"/>
<evidence type="ECO:0000256" key="3">
    <source>
        <dbReference type="ARBA" id="ARBA00022737"/>
    </source>
</evidence>
<organism evidence="8">
    <name type="scientific">Anopheles sinensis</name>
    <name type="common">Mosquito</name>
    <dbReference type="NCBI Taxonomy" id="74873"/>
    <lineage>
        <taxon>Eukaryota</taxon>
        <taxon>Metazoa</taxon>
        <taxon>Ecdysozoa</taxon>
        <taxon>Arthropoda</taxon>
        <taxon>Hexapoda</taxon>
        <taxon>Insecta</taxon>
        <taxon>Pterygota</taxon>
        <taxon>Neoptera</taxon>
        <taxon>Endopterygota</taxon>
        <taxon>Diptera</taxon>
        <taxon>Nematocera</taxon>
        <taxon>Culicoidea</taxon>
        <taxon>Culicidae</taxon>
        <taxon>Anophelinae</taxon>
        <taxon>Anopheles</taxon>
    </lineage>
</organism>
<feature type="chain" id="PRO_5001785003" evidence="6">
    <location>
        <begin position="17"/>
        <end position="218"/>
    </location>
</feature>
<evidence type="ECO:0000313" key="8">
    <source>
        <dbReference type="EMBL" id="KFB51572.1"/>
    </source>
</evidence>
<dbReference type="Gene3D" id="2.170.140.10">
    <property type="entry name" value="Chitin binding domain"/>
    <property type="match status" value="2"/>
</dbReference>
<dbReference type="GO" id="GO:0005576">
    <property type="term" value="C:extracellular region"/>
    <property type="evidence" value="ECO:0007669"/>
    <property type="project" value="InterPro"/>
</dbReference>
<keyword evidence="3" id="KW-0677">Repeat</keyword>
<reference evidence="9" key="2">
    <citation type="submission" date="2020-05" db="UniProtKB">
        <authorList>
            <consortium name="EnsemblMetazoa"/>
        </authorList>
    </citation>
    <scope>IDENTIFICATION</scope>
</reference>
<dbReference type="InterPro" id="IPR002557">
    <property type="entry name" value="Chitin-bd_dom"/>
</dbReference>
<dbReference type="STRING" id="74873.A0A084WMX8"/>
<evidence type="ECO:0000259" key="7">
    <source>
        <dbReference type="PROSITE" id="PS50940"/>
    </source>
</evidence>
<dbReference type="InterPro" id="IPR036508">
    <property type="entry name" value="Chitin-bd_dom_sf"/>
</dbReference>
<evidence type="ECO:0000256" key="4">
    <source>
        <dbReference type="ARBA" id="ARBA00023157"/>
    </source>
</evidence>
<evidence type="ECO:0000313" key="9">
    <source>
        <dbReference type="EnsemblMetazoa" id="ASIC019641-PA"/>
    </source>
</evidence>
<protein>
    <submittedName>
        <fullName evidence="8">AGAP006793-PA-like protein</fullName>
    </submittedName>
</protein>
<keyword evidence="5" id="KW-0325">Glycoprotein</keyword>
<name>A0A084WMX8_ANOSI</name>
<feature type="domain" description="Chitin-binding type-2" evidence="7">
    <location>
        <begin position="105"/>
        <end position="167"/>
    </location>
</feature>
<keyword evidence="4" id="KW-1015">Disulfide bond</keyword>
<proteinExistence type="predicted"/>
<dbReference type="GO" id="GO:0008061">
    <property type="term" value="F:chitin binding"/>
    <property type="evidence" value="ECO:0007669"/>
    <property type="project" value="UniProtKB-KW"/>
</dbReference>
<feature type="signal peptide" evidence="6">
    <location>
        <begin position="1"/>
        <end position="16"/>
    </location>
</feature>
<sequence>MVLVLGISLLVSLVASLPEGTPRCSSGSDPVEYLPHPTDCARYLTCVGSTPIEQRCPDGLEWNTRESTCSPPDVAKCSSPSSQKVPSHLLRTGQVRIVGKCPSELSRCPIEVNPTDDVVFMPHADCRKFYVCSPRGPIELSCPRRLYWNHEACRCDYGRPSEVDCVVDEPQAGDTSGAHIRVRREDVTTTTEFPVASGATAKGVSSVLVLIVTMLLNV</sequence>
<feature type="domain" description="Chitin-binding type-2" evidence="7">
    <location>
        <begin position="21"/>
        <end position="79"/>
    </location>
</feature>
<keyword evidence="2 6" id="KW-0732">Signal</keyword>
<evidence type="ECO:0000256" key="6">
    <source>
        <dbReference type="SAM" id="SignalP"/>
    </source>
</evidence>
<dbReference type="InterPro" id="IPR051940">
    <property type="entry name" value="Chitin_bind-dev_reg"/>
</dbReference>
<dbReference type="EMBL" id="ATLV01024527">
    <property type="status" value="NOT_ANNOTATED_CDS"/>
    <property type="molecule type" value="Genomic_DNA"/>
</dbReference>
<dbReference type="SUPFAM" id="SSF57625">
    <property type="entry name" value="Invertebrate chitin-binding proteins"/>
    <property type="match status" value="2"/>
</dbReference>
<dbReference type="EMBL" id="KE525352">
    <property type="protein sequence ID" value="KFB51572.1"/>
    <property type="molecule type" value="Genomic_DNA"/>
</dbReference>
<dbReference type="VEuPathDB" id="VectorBase:ASIS014907"/>
<evidence type="ECO:0000256" key="1">
    <source>
        <dbReference type="ARBA" id="ARBA00022669"/>
    </source>
</evidence>
<dbReference type="PANTHER" id="PTHR23301:SF0">
    <property type="entry name" value="CHITIN-BINDING TYPE-2 DOMAIN-CONTAINING PROTEIN-RELATED"/>
    <property type="match status" value="1"/>
</dbReference>
<dbReference type="AlphaFoldDB" id="A0A084WMX8"/>
<dbReference type="EnsemblMetazoa" id="ASIC019641-RA">
    <property type="protein sequence ID" value="ASIC019641-PA"/>
    <property type="gene ID" value="ASIC019641"/>
</dbReference>
<keyword evidence="1" id="KW-0147">Chitin-binding</keyword>
<keyword evidence="10" id="KW-1185">Reference proteome</keyword>
<dbReference type="PROSITE" id="PS50940">
    <property type="entry name" value="CHIT_BIND_II"/>
    <property type="match status" value="2"/>
</dbReference>
<reference evidence="8 10" key="1">
    <citation type="journal article" date="2014" name="BMC Genomics">
        <title>Genome sequence of Anopheles sinensis provides insight into genetics basis of mosquito competence for malaria parasites.</title>
        <authorList>
            <person name="Zhou D."/>
            <person name="Zhang D."/>
            <person name="Ding G."/>
            <person name="Shi L."/>
            <person name="Hou Q."/>
            <person name="Ye Y."/>
            <person name="Xu Y."/>
            <person name="Zhou H."/>
            <person name="Xiong C."/>
            <person name="Li S."/>
            <person name="Yu J."/>
            <person name="Hong S."/>
            <person name="Yu X."/>
            <person name="Zou P."/>
            <person name="Chen C."/>
            <person name="Chang X."/>
            <person name="Wang W."/>
            <person name="Lv Y."/>
            <person name="Sun Y."/>
            <person name="Ma L."/>
            <person name="Shen B."/>
            <person name="Zhu C."/>
        </authorList>
    </citation>
    <scope>NUCLEOTIDE SEQUENCE [LARGE SCALE GENOMIC DNA]</scope>
</reference>
<dbReference type="Proteomes" id="UP000030765">
    <property type="component" value="Unassembled WGS sequence"/>
</dbReference>
<evidence type="ECO:0000256" key="2">
    <source>
        <dbReference type="ARBA" id="ARBA00022729"/>
    </source>
</evidence>
<dbReference type="Pfam" id="PF01607">
    <property type="entry name" value="CBM_14"/>
    <property type="match status" value="2"/>
</dbReference>
<dbReference type="SMART" id="SM00494">
    <property type="entry name" value="ChtBD2"/>
    <property type="match status" value="2"/>
</dbReference>
<accession>A0A084WMX8</accession>